<proteinExistence type="predicted"/>
<dbReference type="EMBL" id="JXJN01003112">
    <property type="status" value="NOT_ANNOTATED_CDS"/>
    <property type="molecule type" value="Genomic_DNA"/>
</dbReference>
<protein>
    <submittedName>
        <fullName evidence="1">Uncharacterized protein</fullName>
    </submittedName>
</protein>
<organism evidence="1 2">
    <name type="scientific">Glossina palpalis gambiensis</name>
    <dbReference type="NCBI Taxonomy" id="67801"/>
    <lineage>
        <taxon>Eukaryota</taxon>
        <taxon>Metazoa</taxon>
        <taxon>Ecdysozoa</taxon>
        <taxon>Arthropoda</taxon>
        <taxon>Hexapoda</taxon>
        <taxon>Insecta</taxon>
        <taxon>Pterygota</taxon>
        <taxon>Neoptera</taxon>
        <taxon>Endopterygota</taxon>
        <taxon>Diptera</taxon>
        <taxon>Brachycera</taxon>
        <taxon>Muscomorpha</taxon>
        <taxon>Hippoboscoidea</taxon>
        <taxon>Glossinidae</taxon>
        <taxon>Glossina</taxon>
    </lineage>
</organism>
<reference evidence="1" key="2">
    <citation type="submission" date="2020-05" db="UniProtKB">
        <authorList>
            <consortium name="EnsemblMetazoa"/>
        </authorList>
    </citation>
    <scope>IDENTIFICATION</scope>
    <source>
        <strain evidence="1">IAEA</strain>
    </source>
</reference>
<reference evidence="2" key="1">
    <citation type="submission" date="2015-01" db="EMBL/GenBank/DDBJ databases">
        <authorList>
            <person name="Aksoy S."/>
            <person name="Warren W."/>
            <person name="Wilson R.K."/>
        </authorList>
    </citation>
    <scope>NUCLEOTIDE SEQUENCE [LARGE SCALE GENOMIC DNA]</scope>
    <source>
        <strain evidence="2">IAEA</strain>
    </source>
</reference>
<evidence type="ECO:0000313" key="1">
    <source>
        <dbReference type="EnsemblMetazoa" id="GPPI007602-PA"/>
    </source>
</evidence>
<dbReference type="AlphaFoldDB" id="A0A1B0AT26"/>
<keyword evidence="2" id="KW-1185">Reference proteome</keyword>
<name>A0A1B0AT26_9MUSC</name>
<dbReference type="VEuPathDB" id="VectorBase:GPPI007602"/>
<evidence type="ECO:0000313" key="2">
    <source>
        <dbReference type="Proteomes" id="UP000092460"/>
    </source>
</evidence>
<sequence length="266" mass="27679">MFFLQEVTKRIPLSFCDRFKEVFALSYSDLYAHGAGSIAPRRGKNLNNSKTIHASTAAHTYANEGKKHIKDQSNILTEALKPPWRNRLARSAVNRKVGGSSPPGGALFNCNWAAADDGAIRESVVVIYDEACEGLAALLPVGGASILGVTAVKVPPAVGNKVAVPVAVAVGTVGGEAATAAKAAMVGLVRVAAAEICAGTNGVAGLMAVPGTAGFKFPKTDVAVGVFKALIPHKPCSCCNFFWSFSFCVSANFTTNGAEQPSIVWL</sequence>
<accession>A0A1B0AT26</accession>
<dbReference type="Proteomes" id="UP000092460">
    <property type="component" value="Unassembled WGS sequence"/>
</dbReference>
<dbReference type="EnsemblMetazoa" id="GPPI007602-RA">
    <property type="protein sequence ID" value="GPPI007602-PA"/>
    <property type="gene ID" value="GPPI007602"/>
</dbReference>